<protein>
    <submittedName>
        <fullName evidence="2">Uncharacterized protein</fullName>
    </submittedName>
</protein>
<evidence type="ECO:0000313" key="2">
    <source>
        <dbReference type="EMBL" id="WPH02211.1"/>
    </source>
</evidence>
<feature type="region of interest" description="Disordered" evidence="1">
    <location>
        <begin position="637"/>
        <end position="673"/>
    </location>
</feature>
<keyword evidence="3" id="KW-1185">Reference proteome</keyword>
<reference evidence="2 3" key="1">
    <citation type="submission" date="2023-11" db="EMBL/GenBank/DDBJ databases">
        <title>An acidophilic fungus is an integral part of prey digestion in a carnivorous sundew plant.</title>
        <authorList>
            <person name="Tsai I.J."/>
        </authorList>
    </citation>
    <scope>NUCLEOTIDE SEQUENCE [LARGE SCALE GENOMIC DNA]</scope>
    <source>
        <strain evidence="2">169a</strain>
    </source>
</reference>
<accession>A0AAQ3R5M1</accession>
<feature type="compositionally biased region" description="Low complexity" evidence="1">
    <location>
        <begin position="491"/>
        <end position="501"/>
    </location>
</feature>
<feature type="region of interest" description="Disordered" evidence="1">
    <location>
        <begin position="250"/>
        <end position="345"/>
    </location>
</feature>
<dbReference type="Proteomes" id="UP001303373">
    <property type="component" value="Chromosome 7"/>
</dbReference>
<dbReference type="EMBL" id="CP138586">
    <property type="protein sequence ID" value="WPH02211.1"/>
    <property type="molecule type" value="Genomic_DNA"/>
</dbReference>
<evidence type="ECO:0000256" key="1">
    <source>
        <dbReference type="SAM" id="MobiDB-lite"/>
    </source>
</evidence>
<proteinExistence type="predicted"/>
<sequence>MRGPGGPSRSGDDDVPLEEVVFSCSVCQKLISEVYAQVESNRGFHSSTCNKNAMVTKLWIGSCSHVLCSEHLEGGGAPFHPKGQYPQAPCPTCIQTLQDSSPKDLFAIHGLEPHAHDATIPASWFNCPPIKLDDSLPGMEALRYASLIRYSRGITKKWQAEKHQNQAIKDAYLVERSIRQARDTELQKLKLETKDFDQTKQKLTKWEARKASINHNLNLIPEMTHEIASLNTQLAALGYRVPQRKYALESHASNGPTGKLPTAIETDSQEHSSSSARKRKYAEAVSEINDEAHDMQVSTKVGSREMMPPPSLARSERSDRGQLDAPNVTESSQYTPRPGNKIDYCSHENHRTYQSTGHPASRLPSRALPLRPASNTISSQPNLFHDLGYSPQHRAPFESSAEMPGPHGAQLAVCRPQPRALHDPDVYSTAARPMLYAKQLSEFAAPQDVHGVYEMQKRCDEPQITYQRHTSRHQDERFRPVSRAFPRKANPSSQSSIPAVSSVSSPFFNRGNSSIGWSAPASEHVQDYIYGKPYNRNLPLPSQKSYLRFGTSPKRSQNSSPSRNVFTRTYNSVIPVTPRQSYQPAGRFEALESFSQNKKQNHFQRDRITLVPSQSASSLRIGGDENSLSHIRGIKGVGAKSSYSGNQQHSNAPVSNTSRALFSSAGARRVVRR</sequence>
<gene>
    <name evidence="2" type="ORF">R9X50_00506600</name>
</gene>
<evidence type="ECO:0000313" key="3">
    <source>
        <dbReference type="Proteomes" id="UP001303373"/>
    </source>
</evidence>
<organism evidence="2 3">
    <name type="scientific">Acrodontium crateriforme</name>
    <dbReference type="NCBI Taxonomy" id="150365"/>
    <lineage>
        <taxon>Eukaryota</taxon>
        <taxon>Fungi</taxon>
        <taxon>Dikarya</taxon>
        <taxon>Ascomycota</taxon>
        <taxon>Pezizomycotina</taxon>
        <taxon>Dothideomycetes</taxon>
        <taxon>Dothideomycetidae</taxon>
        <taxon>Mycosphaerellales</taxon>
        <taxon>Teratosphaeriaceae</taxon>
        <taxon>Acrodontium</taxon>
    </lineage>
</organism>
<feature type="region of interest" description="Disordered" evidence="1">
    <location>
        <begin position="467"/>
        <end position="501"/>
    </location>
</feature>
<dbReference type="AlphaFoldDB" id="A0AAQ3R5M1"/>
<feature type="compositionally biased region" description="Polar residues" evidence="1">
    <location>
        <begin position="641"/>
        <end position="661"/>
    </location>
</feature>
<name>A0AAQ3R5M1_9PEZI</name>